<dbReference type="PANTHER" id="PTHR46585">
    <property type="entry name" value="INTEGRASE CORE DOMAIN CONTAINING PROTEIN"/>
    <property type="match status" value="1"/>
</dbReference>
<evidence type="ECO:0000259" key="1">
    <source>
        <dbReference type="PROSITE" id="PS50994"/>
    </source>
</evidence>
<protein>
    <recommendedName>
        <fullName evidence="1">Integrase catalytic domain-containing protein</fullName>
    </recommendedName>
</protein>
<dbReference type="PROSITE" id="PS50994">
    <property type="entry name" value="INTEGRASE"/>
    <property type="match status" value="1"/>
</dbReference>
<dbReference type="InterPro" id="IPR012337">
    <property type="entry name" value="RNaseH-like_sf"/>
</dbReference>
<dbReference type="GO" id="GO:0003676">
    <property type="term" value="F:nucleic acid binding"/>
    <property type="evidence" value="ECO:0007669"/>
    <property type="project" value="InterPro"/>
</dbReference>
<dbReference type="GO" id="GO:0015074">
    <property type="term" value="P:DNA integration"/>
    <property type="evidence" value="ECO:0007669"/>
    <property type="project" value="InterPro"/>
</dbReference>
<dbReference type="EMBL" id="JABDTM020004881">
    <property type="protein sequence ID" value="KAH0822006.1"/>
    <property type="molecule type" value="Genomic_DNA"/>
</dbReference>
<evidence type="ECO:0000313" key="2">
    <source>
        <dbReference type="EMBL" id="KAH0822006.1"/>
    </source>
</evidence>
<gene>
    <name evidence="2" type="ORF">GEV33_000785</name>
</gene>
<name>A0A8J6LQS0_TENMO</name>
<dbReference type="Proteomes" id="UP000719412">
    <property type="component" value="Unassembled WGS sequence"/>
</dbReference>
<accession>A0A8J6LQS0</accession>
<evidence type="ECO:0000313" key="3">
    <source>
        <dbReference type="Proteomes" id="UP000719412"/>
    </source>
</evidence>
<comment type="caution">
    <text evidence="2">The sequence shown here is derived from an EMBL/GenBank/DDBJ whole genome shotgun (WGS) entry which is preliminary data.</text>
</comment>
<proteinExistence type="predicted"/>
<organism evidence="2 3">
    <name type="scientific">Tenebrio molitor</name>
    <name type="common">Yellow mealworm beetle</name>
    <dbReference type="NCBI Taxonomy" id="7067"/>
    <lineage>
        <taxon>Eukaryota</taxon>
        <taxon>Metazoa</taxon>
        <taxon>Ecdysozoa</taxon>
        <taxon>Arthropoda</taxon>
        <taxon>Hexapoda</taxon>
        <taxon>Insecta</taxon>
        <taxon>Pterygota</taxon>
        <taxon>Neoptera</taxon>
        <taxon>Endopterygota</taxon>
        <taxon>Coleoptera</taxon>
        <taxon>Polyphaga</taxon>
        <taxon>Cucujiformia</taxon>
        <taxon>Tenebrionidae</taxon>
        <taxon>Tenebrio</taxon>
    </lineage>
</organism>
<dbReference type="Gene3D" id="3.30.420.10">
    <property type="entry name" value="Ribonuclease H-like superfamily/Ribonuclease H"/>
    <property type="match status" value="1"/>
</dbReference>
<reference evidence="2" key="2">
    <citation type="submission" date="2021-08" db="EMBL/GenBank/DDBJ databases">
        <authorList>
            <person name="Eriksson T."/>
        </authorList>
    </citation>
    <scope>NUCLEOTIDE SEQUENCE</scope>
    <source>
        <strain evidence="2">Stoneville</strain>
        <tissue evidence="2">Whole head</tissue>
    </source>
</reference>
<keyword evidence="3" id="KW-1185">Reference proteome</keyword>
<dbReference type="PANTHER" id="PTHR46585:SF1">
    <property type="entry name" value="CHROMO DOMAIN-CONTAINING PROTEIN"/>
    <property type="match status" value="1"/>
</dbReference>
<sequence>MDLRFRHPFTAIIAGPTACGKTVFTKTFIDNLSAMCDTVFAKIIWYYDEMQPIYDGENVEYIHGLPDMNSFTGVHPILIILDDLMGETGKSHAKKMILVEPAVYEKTHQLRPTLPNTISQLDEEMNDVLSNKNIGDHEKWTRYSQVLQRYLHMVKVARKPFEITVTDTQPVPDNDVGQKFDTPLSDGEILSCVPKTFQSKAEVFLKKLKNTPSITWDNRGVVSIENIVIPDSNVTDLINDILRHRKSMPDPKGWQIFAEALKSINMPFEIDKMVKVKFLKSDRLNELYYDPANTASFSSKRKLYEKVKKNTTLTDVDEWLQSQNTYTLHKQATRKFQRNRYHVTNIDDLFQVDLIDLRSLKKHNDGTSYILVVIDVFSKYTWVRPLKSKSGADVAGAFEDIFSADGRIPVNIQSDKGGEFLAGKVQRLFKKHDIKFYVAQNDDVKAAVVERVNRTLKSKMFKYFTHKNTYRYIDVLQDFVNAYNGSVHRTIKMAPKDVDRNNILQVYRNTYKDDDDKNIRSPKNMYKTGDYVRISKYKHVFEKGYENNWSDEIFKIVQVIPRKPVVYKIADLLSEPIDGVFYHQELQRVKYSPTASFQIERVLRKRYKKGRSEVLVHWRFIANMNGDEEEFYLTLLSNSSMAYFPENKTSTFCNQLPKTVHLEGSWVVGVSEIMYPCSIISISDEENTIYFKYVYELASAPDSFFSDARVAYWVGDKIKSGKYKSIDELIANKHKFKNIEVMHKEKIEAGNYGTIEDIVTALNSHVGFLRDSVNFNIHPGSRKIAVACTSPHLVGLYLTPKLSLMLGFEPNQNILNKTSPYPSNILLGIPSQIFLYTDIIEPQSIGDVYAKVIRAAVIDSRSYMYGSHQVQMYNQPHYIPVMKREFENILIDIRTATGELVPFQFGTSCIKLHFKRVKKS</sequence>
<dbReference type="InterPro" id="IPR036397">
    <property type="entry name" value="RNaseH_sf"/>
</dbReference>
<reference evidence="2" key="1">
    <citation type="journal article" date="2020" name="J Insects Food Feed">
        <title>The yellow mealworm (Tenebrio molitor) genome: a resource for the emerging insects as food and feed industry.</title>
        <authorList>
            <person name="Eriksson T."/>
            <person name="Andere A."/>
            <person name="Kelstrup H."/>
            <person name="Emery V."/>
            <person name="Picard C."/>
        </authorList>
    </citation>
    <scope>NUCLEOTIDE SEQUENCE</scope>
    <source>
        <strain evidence="2">Stoneville</strain>
        <tissue evidence="2">Whole head</tissue>
    </source>
</reference>
<feature type="domain" description="Integrase catalytic" evidence="1">
    <location>
        <begin position="340"/>
        <end position="503"/>
    </location>
</feature>
<dbReference type="Pfam" id="PF00665">
    <property type="entry name" value="rve"/>
    <property type="match status" value="1"/>
</dbReference>
<dbReference type="SUPFAM" id="SSF53098">
    <property type="entry name" value="Ribonuclease H-like"/>
    <property type="match status" value="1"/>
</dbReference>
<dbReference type="AlphaFoldDB" id="A0A8J6LQS0"/>
<dbReference type="InterPro" id="IPR001584">
    <property type="entry name" value="Integrase_cat-core"/>
</dbReference>